<feature type="non-terminal residue" evidence="2">
    <location>
        <position position="133"/>
    </location>
</feature>
<keyword evidence="1" id="KW-0812">Transmembrane</keyword>
<keyword evidence="1" id="KW-1133">Transmembrane helix</keyword>
<accession>X1DAZ2</accession>
<feature type="transmembrane region" description="Helical" evidence="1">
    <location>
        <begin position="40"/>
        <end position="58"/>
    </location>
</feature>
<protein>
    <recommendedName>
        <fullName evidence="3">Histidine kinase N-terminal 7TM region domain-containing protein</fullName>
    </recommendedName>
</protein>
<feature type="transmembrane region" description="Helical" evidence="1">
    <location>
        <begin position="108"/>
        <end position="127"/>
    </location>
</feature>
<keyword evidence="1" id="KW-0472">Membrane</keyword>
<proteinExistence type="predicted"/>
<dbReference type="EMBL" id="BART01021601">
    <property type="protein sequence ID" value="GAH02249.1"/>
    <property type="molecule type" value="Genomic_DNA"/>
</dbReference>
<evidence type="ECO:0000313" key="2">
    <source>
        <dbReference type="EMBL" id="GAH02249.1"/>
    </source>
</evidence>
<evidence type="ECO:0008006" key="3">
    <source>
        <dbReference type="Google" id="ProtNLM"/>
    </source>
</evidence>
<gene>
    <name evidence="2" type="ORF">S01H4_39794</name>
</gene>
<comment type="caution">
    <text evidence="2">The sequence shown here is derived from an EMBL/GenBank/DDBJ whole genome shotgun (WGS) entry which is preliminary data.</text>
</comment>
<feature type="transmembrane region" description="Helical" evidence="1">
    <location>
        <begin position="78"/>
        <end position="99"/>
    </location>
</feature>
<evidence type="ECO:0000256" key="1">
    <source>
        <dbReference type="SAM" id="Phobius"/>
    </source>
</evidence>
<dbReference type="AlphaFoldDB" id="X1DAZ2"/>
<name>X1DAZ2_9ZZZZ</name>
<sequence length="133" mass="15094">MIMLSDFGWIDGITSSSIVIFSLVFGIYILYIARKSNAKLLYYMGVFILSTGLMYLGVFSDFLAVLFTKNNLDNTNGMVGLLSYIWFLPLQVASSYLFGQIINPKKKWIVIFSQWILSTLFALAIFLDPLNSF</sequence>
<organism evidence="2">
    <name type="scientific">marine sediment metagenome</name>
    <dbReference type="NCBI Taxonomy" id="412755"/>
    <lineage>
        <taxon>unclassified sequences</taxon>
        <taxon>metagenomes</taxon>
        <taxon>ecological metagenomes</taxon>
    </lineage>
</organism>
<reference evidence="2" key="1">
    <citation type="journal article" date="2014" name="Front. Microbiol.">
        <title>High frequency of phylogenetically diverse reductive dehalogenase-homologous genes in deep subseafloor sedimentary metagenomes.</title>
        <authorList>
            <person name="Kawai M."/>
            <person name="Futagami T."/>
            <person name="Toyoda A."/>
            <person name="Takaki Y."/>
            <person name="Nishi S."/>
            <person name="Hori S."/>
            <person name="Arai W."/>
            <person name="Tsubouchi T."/>
            <person name="Morono Y."/>
            <person name="Uchiyama I."/>
            <person name="Ito T."/>
            <person name="Fujiyama A."/>
            <person name="Inagaki F."/>
            <person name="Takami H."/>
        </authorList>
    </citation>
    <scope>NUCLEOTIDE SEQUENCE</scope>
    <source>
        <strain evidence="2">Expedition CK06-06</strain>
    </source>
</reference>
<feature type="transmembrane region" description="Helical" evidence="1">
    <location>
        <begin position="12"/>
        <end position="33"/>
    </location>
</feature>